<name>A0A1N6G2E1_9BACT</name>
<dbReference type="Proteomes" id="UP000185221">
    <property type="component" value="Unassembled WGS sequence"/>
</dbReference>
<sequence length="126" mass="14550">MKYSGTLSLITNKDLKPVLSSYETFLEYSFRLEGGNKEPIQEYSEHILKYMEPDFGDVNITFNESRKYASVKFDLEAMSNDPEIQYLLKIIIQKSVSEAGYKERILRPGLTRIIDLIEGELNQTAE</sequence>
<evidence type="ECO:0000313" key="2">
    <source>
        <dbReference type="Proteomes" id="UP000185221"/>
    </source>
</evidence>
<proteinExistence type="predicted"/>
<dbReference type="AlphaFoldDB" id="A0A1N6G2E1"/>
<evidence type="ECO:0000313" key="1">
    <source>
        <dbReference type="EMBL" id="SIO01726.1"/>
    </source>
</evidence>
<dbReference type="EMBL" id="FSRC01000002">
    <property type="protein sequence ID" value="SIO01726.1"/>
    <property type="molecule type" value="Genomic_DNA"/>
</dbReference>
<accession>A0A1N6G2E1</accession>
<organism evidence="1 2">
    <name type="scientific">Algoriphagus halophilus</name>
    <dbReference type="NCBI Taxonomy" id="226505"/>
    <lineage>
        <taxon>Bacteria</taxon>
        <taxon>Pseudomonadati</taxon>
        <taxon>Bacteroidota</taxon>
        <taxon>Cytophagia</taxon>
        <taxon>Cytophagales</taxon>
        <taxon>Cyclobacteriaceae</taxon>
        <taxon>Algoriphagus</taxon>
    </lineage>
</organism>
<gene>
    <name evidence="1" type="ORF">SAMN05444394_2919</name>
</gene>
<keyword evidence="2" id="KW-1185">Reference proteome</keyword>
<reference evidence="2" key="1">
    <citation type="submission" date="2016-11" db="EMBL/GenBank/DDBJ databases">
        <authorList>
            <person name="Varghese N."/>
            <person name="Submissions S."/>
        </authorList>
    </citation>
    <scope>NUCLEOTIDE SEQUENCE [LARGE SCALE GENOMIC DNA]</scope>
    <source>
        <strain evidence="2">DSM 15292</strain>
    </source>
</reference>
<protein>
    <submittedName>
        <fullName evidence="1">Uncharacterized protein</fullName>
    </submittedName>
</protein>